<organism evidence="2 3">
    <name type="scientific">Streptacidiphilus alkalitolerans</name>
    <dbReference type="NCBI Taxonomy" id="3342712"/>
    <lineage>
        <taxon>Bacteria</taxon>
        <taxon>Bacillati</taxon>
        <taxon>Actinomycetota</taxon>
        <taxon>Actinomycetes</taxon>
        <taxon>Kitasatosporales</taxon>
        <taxon>Streptomycetaceae</taxon>
        <taxon>Streptacidiphilus</taxon>
    </lineage>
</organism>
<reference evidence="2 3" key="1">
    <citation type="submission" date="2024-09" db="EMBL/GenBank/DDBJ databases">
        <authorList>
            <person name="Lee S.D."/>
        </authorList>
    </citation>
    <scope>NUCLEOTIDE SEQUENCE [LARGE SCALE GENOMIC DNA]</scope>
    <source>
        <strain evidence="2 3">N1-3</strain>
    </source>
</reference>
<dbReference type="Gene3D" id="3.30.420.40">
    <property type="match status" value="2"/>
</dbReference>
<sequence>MSGSSATRPAGDGTAWIPALDIGGTHVTPGMVDLTERQVHTSGKWRRSLAPEGSADEIVDAIAAAALELDAGPGRHWAVAVPGPFDYEYGIALFHGVGKFEALYGLDLRAALMSALPRPSALTFVNDADAFLLGERTAGAARGHERAVGITLGSGVGSSFLADGEVVGQGPDVPPQGRVDLLTHDGRPLEDTVSRRAIRDAYAQAAASRGGPPADVKEIAERARGGEAAAERVLRDAMGVLGLVLAPWLARFRATVLVVGGSFTGSWDLLGDSLCGGIAAAEPALVPRPEVVRALLPVQAPLLGAAVVAERARTRAI</sequence>
<evidence type="ECO:0000313" key="2">
    <source>
        <dbReference type="EMBL" id="MFC1431539.1"/>
    </source>
</evidence>
<dbReference type="EMBL" id="JBHEZY010000004">
    <property type="protein sequence ID" value="MFC1431539.1"/>
    <property type="molecule type" value="Genomic_DNA"/>
</dbReference>
<dbReference type="PANTHER" id="PTHR18964">
    <property type="entry name" value="ROK (REPRESSOR, ORF, KINASE) FAMILY"/>
    <property type="match status" value="1"/>
</dbReference>
<dbReference type="CDD" id="cd23763">
    <property type="entry name" value="ASKHA_ATPase_ROK"/>
    <property type="match status" value="1"/>
</dbReference>
<dbReference type="Proteomes" id="UP001592530">
    <property type="component" value="Unassembled WGS sequence"/>
</dbReference>
<dbReference type="InterPro" id="IPR000600">
    <property type="entry name" value="ROK"/>
</dbReference>
<protein>
    <submittedName>
        <fullName evidence="2">ROK family protein</fullName>
    </submittedName>
</protein>
<name>A0ABV6WZS4_9ACTN</name>
<evidence type="ECO:0000256" key="1">
    <source>
        <dbReference type="ARBA" id="ARBA00006479"/>
    </source>
</evidence>
<proteinExistence type="inferred from homology"/>
<accession>A0ABV6WZS4</accession>
<dbReference type="PANTHER" id="PTHR18964:SF169">
    <property type="entry name" value="N-ACETYLMANNOSAMINE KINASE"/>
    <property type="match status" value="1"/>
</dbReference>
<comment type="similarity">
    <text evidence="1">Belongs to the ROK (NagC/XylR) family.</text>
</comment>
<gene>
    <name evidence="2" type="ORF">ACEZDB_12885</name>
</gene>
<dbReference type="RefSeq" id="WP_380552252.1">
    <property type="nucleotide sequence ID" value="NZ_JBHEZY010000004.1"/>
</dbReference>
<dbReference type="Pfam" id="PF00480">
    <property type="entry name" value="ROK"/>
    <property type="match status" value="1"/>
</dbReference>
<dbReference type="SUPFAM" id="SSF53067">
    <property type="entry name" value="Actin-like ATPase domain"/>
    <property type="match status" value="1"/>
</dbReference>
<comment type="caution">
    <text evidence="2">The sequence shown here is derived from an EMBL/GenBank/DDBJ whole genome shotgun (WGS) entry which is preliminary data.</text>
</comment>
<evidence type="ECO:0000313" key="3">
    <source>
        <dbReference type="Proteomes" id="UP001592530"/>
    </source>
</evidence>
<dbReference type="InterPro" id="IPR043129">
    <property type="entry name" value="ATPase_NBD"/>
</dbReference>